<evidence type="ECO:0000256" key="1">
    <source>
        <dbReference type="ARBA" id="ARBA00004651"/>
    </source>
</evidence>
<protein>
    <submittedName>
        <fullName evidence="9">Putative transporter YybO</fullName>
    </submittedName>
</protein>
<dbReference type="GO" id="GO:0022857">
    <property type="term" value="F:transmembrane transporter activity"/>
    <property type="evidence" value="ECO:0007669"/>
    <property type="project" value="InterPro"/>
</dbReference>
<feature type="transmembrane region" description="Helical" evidence="7">
    <location>
        <begin position="84"/>
        <end position="110"/>
    </location>
</feature>
<comment type="caution">
    <text evidence="9">The sequence shown here is derived from an EMBL/GenBank/DDBJ whole genome shotgun (WGS) entry which is preliminary data.</text>
</comment>
<feature type="transmembrane region" description="Helical" evidence="7">
    <location>
        <begin position="312"/>
        <end position="330"/>
    </location>
</feature>
<evidence type="ECO:0000256" key="7">
    <source>
        <dbReference type="SAM" id="Phobius"/>
    </source>
</evidence>
<dbReference type="InterPro" id="IPR036259">
    <property type="entry name" value="MFS_trans_sf"/>
</dbReference>
<feature type="region of interest" description="Disordered" evidence="6">
    <location>
        <begin position="430"/>
        <end position="449"/>
    </location>
</feature>
<evidence type="ECO:0000256" key="4">
    <source>
        <dbReference type="ARBA" id="ARBA00022989"/>
    </source>
</evidence>
<feature type="transmembrane region" description="Helical" evidence="7">
    <location>
        <begin position="373"/>
        <end position="393"/>
    </location>
</feature>
<dbReference type="PANTHER" id="PTHR11662">
    <property type="entry name" value="SOLUTE CARRIER FAMILY 17"/>
    <property type="match status" value="1"/>
</dbReference>
<evidence type="ECO:0000313" key="9">
    <source>
        <dbReference type="EMBL" id="GHO93251.1"/>
    </source>
</evidence>
<gene>
    <name evidence="9" type="primary">yybO</name>
    <name evidence="9" type="ORF">KSF_032990</name>
</gene>
<keyword evidence="2" id="KW-1003">Cell membrane</keyword>
<feature type="transmembrane region" description="Helical" evidence="7">
    <location>
        <begin position="7"/>
        <end position="26"/>
    </location>
</feature>
<dbReference type="PANTHER" id="PTHR11662:SF399">
    <property type="entry name" value="FI19708P1-RELATED"/>
    <property type="match status" value="1"/>
</dbReference>
<dbReference type="EMBL" id="BNJK01000001">
    <property type="protein sequence ID" value="GHO93251.1"/>
    <property type="molecule type" value="Genomic_DNA"/>
</dbReference>
<sequence length="449" mass="48802">MVKKRVGGLRWAIAILLGIGIIINYFDRLNISVAAGPLTQEYHLSATQLGFILSSYLWTYTLLQLPIGALLDKIGIKWLMRVGTVIWSIATFMTAIVSGYGLIILSRFLLGIAEAPTFPGASKATGYWFPMNERGLATSAFDAAAKFSNVIGAPLVAAAITIYGWRAGFWVTGVLSLIYAAVFWLLYRDPKEARRLSEEERTYIVEGGAQQEEQTGASTSWADTWTNIRYLLRQRKIWAMTLGFAAYGYSFYLLLTWLPGYLQRQLHVSILSSSYDTAIVWGVATITDILIGGWLVDYLIRRGYDPSRVRKTLFAIGMIIGVAVIGAAFTTDPTIATIWIAIALGGLAFAAPIGWSIPALIAPKGTVGTTGSIMNFFNNLVGIIAPIVAGYIADRTGGFAINFLVAGIVLLLGIAAYLLMLGKIEQLPSPMEKRSPAPPITTGAHRQSA</sequence>
<feature type="transmembrane region" description="Helical" evidence="7">
    <location>
        <begin position="399"/>
        <end position="421"/>
    </location>
</feature>
<name>A0A8J3IF39_9CHLR</name>
<evidence type="ECO:0000256" key="5">
    <source>
        <dbReference type="ARBA" id="ARBA00023136"/>
    </source>
</evidence>
<accession>A0A8J3IF39</accession>
<dbReference type="PROSITE" id="PS50850">
    <property type="entry name" value="MFS"/>
    <property type="match status" value="1"/>
</dbReference>
<feature type="transmembrane region" description="Helical" evidence="7">
    <location>
        <begin position="167"/>
        <end position="187"/>
    </location>
</feature>
<evidence type="ECO:0000256" key="2">
    <source>
        <dbReference type="ARBA" id="ARBA00022475"/>
    </source>
</evidence>
<dbReference type="Pfam" id="PF07690">
    <property type="entry name" value="MFS_1"/>
    <property type="match status" value="2"/>
</dbReference>
<feature type="transmembrane region" description="Helical" evidence="7">
    <location>
        <begin position="278"/>
        <end position="300"/>
    </location>
</feature>
<dbReference type="CDD" id="cd17319">
    <property type="entry name" value="MFS_ExuT_GudP_like"/>
    <property type="match status" value="1"/>
</dbReference>
<dbReference type="PIRSF" id="PIRSF002808">
    <property type="entry name" value="Hexose_phosphate_transp"/>
    <property type="match status" value="1"/>
</dbReference>
<evidence type="ECO:0000256" key="6">
    <source>
        <dbReference type="SAM" id="MobiDB-lite"/>
    </source>
</evidence>
<dbReference type="InterPro" id="IPR050382">
    <property type="entry name" value="MFS_Na/Anion_cotransporter"/>
</dbReference>
<dbReference type="GO" id="GO:0005886">
    <property type="term" value="C:plasma membrane"/>
    <property type="evidence" value="ECO:0007669"/>
    <property type="project" value="UniProtKB-SubCell"/>
</dbReference>
<comment type="subcellular location">
    <subcellularLocation>
        <location evidence="1">Cell membrane</location>
        <topology evidence="1">Multi-pass membrane protein</topology>
    </subcellularLocation>
</comment>
<feature type="transmembrane region" description="Helical" evidence="7">
    <location>
        <begin position="336"/>
        <end position="361"/>
    </location>
</feature>
<dbReference type="RefSeq" id="WP_220204044.1">
    <property type="nucleotide sequence ID" value="NZ_BNJK01000001.1"/>
</dbReference>
<proteinExistence type="predicted"/>
<feature type="transmembrane region" description="Helical" evidence="7">
    <location>
        <begin position="46"/>
        <end position="63"/>
    </location>
</feature>
<reference evidence="9" key="1">
    <citation type="submission" date="2020-10" db="EMBL/GenBank/DDBJ databases">
        <title>Taxonomic study of unclassified bacteria belonging to the class Ktedonobacteria.</title>
        <authorList>
            <person name="Yabe S."/>
            <person name="Wang C.M."/>
            <person name="Zheng Y."/>
            <person name="Sakai Y."/>
            <person name="Cavaletti L."/>
            <person name="Monciardini P."/>
            <person name="Donadio S."/>
        </authorList>
    </citation>
    <scope>NUCLEOTIDE SEQUENCE</scope>
    <source>
        <strain evidence="9">ID150040</strain>
    </source>
</reference>
<organism evidence="9 10">
    <name type="scientific">Reticulibacter mediterranei</name>
    <dbReference type="NCBI Taxonomy" id="2778369"/>
    <lineage>
        <taxon>Bacteria</taxon>
        <taxon>Bacillati</taxon>
        <taxon>Chloroflexota</taxon>
        <taxon>Ktedonobacteria</taxon>
        <taxon>Ktedonobacterales</taxon>
        <taxon>Reticulibacteraceae</taxon>
        <taxon>Reticulibacter</taxon>
    </lineage>
</organism>
<keyword evidence="4 7" id="KW-1133">Transmembrane helix</keyword>
<dbReference type="Proteomes" id="UP000597444">
    <property type="component" value="Unassembled WGS sequence"/>
</dbReference>
<keyword evidence="5 7" id="KW-0472">Membrane</keyword>
<dbReference type="SUPFAM" id="SSF103473">
    <property type="entry name" value="MFS general substrate transporter"/>
    <property type="match status" value="1"/>
</dbReference>
<evidence type="ECO:0000256" key="3">
    <source>
        <dbReference type="ARBA" id="ARBA00022692"/>
    </source>
</evidence>
<dbReference type="AlphaFoldDB" id="A0A8J3IF39"/>
<evidence type="ECO:0000259" key="8">
    <source>
        <dbReference type="PROSITE" id="PS50850"/>
    </source>
</evidence>
<evidence type="ECO:0000313" key="10">
    <source>
        <dbReference type="Proteomes" id="UP000597444"/>
    </source>
</evidence>
<feature type="transmembrane region" description="Helical" evidence="7">
    <location>
        <begin position="237"/>
        <end position="258"/>
    </location>
</feature>
<keyword evidence="3 7" id="KW-0812">Transmembrane</keyword>
<dbReference type="InterPro" id="IPR000849">
    <property type="entry name" value="Sugar_P_transporter"/>
</dbReference>
<feature type="domain" description="Major facilitator superfamily (MFS) profile" evidence="8">
    <location>
        <begin position="13"/>
        <end position="425"/>
    </location>
</feature>
<dbReference type="InterPro" id="IPR020846">
    <property type="entry name" value="MFS_dom"/>
</dbReference>
<keyword evidence="10" id="KW-1185">Reference proteome</keyword>
<dbReference type="Gene3D" id="1.20.1250.20">
    <property type="entry name" value="MFS general substrate transporter like domains"/>
    <property type="match status" value="2"/>
</dbReference>
<dbReference type="InterPro" id="IPR011701">
    <property type="entry name" value="MFS"/>
</dbReference>